<proteinExistence type="predicted"/>
<name>A0ABU0AI47_9BACI</name>
<evidence type="ECO:0008006" key="3">
    <source>
        <dbReference type="Google" id="ProtNLM"/>
    </source>
</evidence>
<keyword evidence="2" id="KW-1185">Reference proteome</keyword>
<protein>
    <recommendedName>
        <fullName evidence="3">Spo0E like sporulation regulatory protein</fullName>
    </recommendedName>
</protein>
<gene>
    <name evidence="1" type="ORF">J2S17_002817</name>
</gene>
<comment type="caution">
    <text evidence="1">The sequence shown here is derived from an EMBL/GenBank/DDBJ whole genome shotgun (WGS) entry which is preliminary data.</text>
</comment>
<sequence length="49" mass="5692">MIKSKKISEQDFKELMEEIHVCVNKTQAISTIEVISEIKMKLNSLINKK</sequence>
<evidence type="ECO:0000313" key="2">
    <source>
        <dbReference type="Proteomes" id="UP001238088"/>
    </source>
</evidence>
<dbReference type="EMBL" id="JAUSUB010000011">
    <property type="protein sequence ID" value="MDQ0270931.1"/>
    <property type="molecule type" value="Genomic_DNA"/>
</dbReference>
<evidence type="ECO:0000313" key="1">
    <source>
        <dbReference type="EMBL" id="MDQ0270931.1"/>
    </source>
</evidence>
<organism evidence="1 2">
    <name type="scientific">Cytobacillus purgationiresistens</name>
    <dbReference type="NCBI Taxonomy" id="863449"/>
    <lineage>
        <taxon>Bacteria</taxon>
        <taxon>Bacillati</taxon>
        <taxon>Bacillota</taxon>
        <taxon>Bacilli</taxon>
        <taxon>Bacillales</taxon>
        <taxon>Bacillaceae</taxon>
        <taxon>Cytobacillus</taxon>
    </lineage>
</organism>
<reference evidence="1 2" key="1">
    <citation type="submission" date="2023-07" db="EMBL/GenBank/DDBJ databases">
        <title>Genomic Encyclopedia of Type Strains, Phase IV (KMG-IV): sequencing the most valuable type-strain genomes for metagenomic binning, comparative biology and taxonomic classification.</title>
        <authorList>
            <person name="Goeker M."/>
        </authorList>
    </citation>
    <scope>NUCLEOTIDE SEQUENCE [LARGE SCALE GENOMIC DNA]</scope>
    <source>
        <strain evidence="1 2">DSM 23494</strain>
    </source>
</reference>
<dbReference type="Proteomes" id="UP001238088">
    <property type="component" value="Unassembled WGS sequence"/>
</dbReference>
<accession>A0ABU0AI47</accession>